<feature type="transmembrane region" description="Helical" evidence="1">
    <location>
        <begin position="144"/>
        <end position="171"/>
    </location>
</feature>
<dbReference type="STRING" id="195883.A0A482XP68"/>
<dbReference type="EMBL" id="QKKF02002906">
    <property type="protein sequence ID" value="RZF47935.1"/>
    <property type="molecule type" value="Genomic_DNA"/>
</dbReference>
<feature type="transmembrane region" description="Helical" evidence="1">
    <location>
        <begin position="98"/>
        <end position="117"/>
    </location>
</feature>
<accession>A0A482XP68</accession>
<dbReference type="Proteomes" id="UP000291343">
    <property type="component" value="Unassembled WGS sequence"/>
</dbReference>
<organism evidence="2 3">
    <name type="scientific">Laodelphax striatellus</name>
    <name type="common">Small brown planthopper</name>
    <name type="synonym">Delphax striatella</name>
    <dbReference type="NCBI Taxonomy" id="195883"/>
    <lineage>
        <taxon>Eukaryota</taxon>
        <taxon>Metazoa</taxon>
        <taxon>Ecdysozoa</taxon>
        <taxon>Arthropoda</taxon>
        <taxon>Hexapoda</taxon>
        <taxon>Insecta</taxon>
        <taxon>Pterygota</taxon>
        <taxon>Neoptera</taxon>
        <taxon>Paraneoptera</taxon>
        <taxon>Hemiptera</taxon>
        <taxon>Auchenorrhyncha</taxon>
        <taxon>Fulgoroidea</taxon>
        <taxon>Delphacidae</taxon>
        <taxon>Criomorphinae</taxon>
        <taxon>Laodelphax</taxon>
    </lineage>
</organism>
<evidence type="ECO:0000256" key="1">
    <source>
        <dbReference type="SAM" id="Phobius"/>
    </source>
</evidence>
<feature type="transmembrane region" description="Helical" evidence="1">
    <location>
        <begin position="73"/>
        <end position="91"/>
    </location>
</feature>
<evidence type="ECO:0000313" key="3">
    <source>
        <dbReference type="Proteomes" id="UP000291343"/>
    </source>
</evidence>
<comment type="caution">
    <text evidence="2">The sequence shown here is derived from an EMBL/GenBank/DDBJ whole genome shotgun (WGS) entry which is preliminary data.</text>
</comment>
<keyword evidence="1" id="KW-0472">Membrane</keyword>
<name>A0A482XP68_LAOST</name>
<gene>
    <name evidence="2" type="ORF">LSTR_LSTR008739</name>
</gene>
<sequence length="207" mass="22766">MEEETKINEDNQQKRIRKISNARFKPELEDSRMGLNHRKESNAGLCSEDITPSEEKLLAYDFYPFAVVLRLRVLQIVCGVSVLVMGTVAFIQERGSMNLGLGMPAGIITVTAAAVSIHTSRGFSGYSQPNCVPHLRFLGPNVKVAVPLTCLWMCSIILHTVLSILSIVSLVSSPETTVLAAILLFLSFLCLLAVVLIVRIDCTYDPD</sequence>
<dbReference type="InParanoid" id="A0A482XP68"/>
<dbReference type="AlphaFoldDB" id="A0A482XP68"/>
<protein>
    <submittedName>
        <fullName evidence="2">Uncharacterized protein</fullName>
    </submittedName>
</protein>
<proteinExistence type="predicted"/>
<keyword evidence="1" id="KW-1133">Transmembrane helix</keyword>
<dbReference type="OrthoDB" id="7466757at2759"/>
<evidence type="ECO:0000313" key="2">
    <source>
        <dbReference type="EMBL" id="RZF47935.1"/>
    </source>
</evidence>
<reference evidence="2 3" key="1">
    <citation type="journal article" date="2017" name="Gigascience">
        <title>Genome sequence of the small brown planthopper, Laodelphax striatellus.</title>
        <authorList>
            <person name="Zhu J."/>
            <person name="Jiang F."/>
            <person name="Wang X."/>
            <person name="Yang P."/>
            <person name="Bao Y."/>
            <person name="Zhao W."/>
            <person name="Wang W."/>
            <person name="Lu H."/>
            <person name="Wang Q."/>
            <person name="Cui N."/>
            <person name="Li J."/>
            <person name="Chen X."/>
            <person name="Luo L."/>
            <person name="Yu J."/>
            <person name="Kang L."/>
            <person name="Cui F."/>
        </authorList>
    </citation>
    <scope>NUCLEOTIDE SEQUENCE [LARGE SCALE GENOMIC DNA]</scope>
    <source>
        <strain evidence="2">Lst14</strain>
    </source>
</reference>
<feature type="transmembrane region" description="Helical" evidence="1">
    <location>
        <begin position="178"/>
        <end position="200"/>
    </location>
</feature>
<keyword evidence="3" id="KW-1185">Reference proteome</keyword>
<keyword evidence="1" id="KW-0812">Transmembrane</keyword>